<dbReference type="GO" id="GO:0008934">
    <property type="term" value="F:inositol monophosphate 1-phosphatase activity"/>
    <property type="evidence" value="ECO:0007669"/>
    <property type="project" value="TreeGrafter"/>
</dbReference>
<dbReference type="PANTHER" id="PTHR20854:SF4">
    <property type="entry name" value="INOSITOL-1-MONOPHOSPHATASE-RELATED"/>
    <property type="match status" value="1"/>
</dbReference>
<accession>A0A919XJI3</accession>
<dbReference type="Gene3D" id="3.40.190.80">
    <property type="match status" value="1"/>
</dbReference>
<feature type="binding site" evidence="1">
    <location>
        <position position="87"/>
    </location>
    <ligand>
        <name>Mg(2+)</name>
        <dbReference type="ChEBI" id="CHEBI:18420"/>
        <label>1</label>
        <note>catalytic</note>
    </ligand>
</feature>
<dbReference type="GO" id="GO:0007165">
    <property type="term" value="P:signal transduction"/>
    <property type="evidence" value="ECO:0007669"/>
    <property type="project" value="TreeGrafter"/>
</dbReference>
<feature type="binding site" evidence="1">
    <location>
        <position position="90"/>
    </location>
    <ligand>
        <name>Mg(2+)</name>
        <dbReference type="ChEBI" id="CHEBI:18420"/>
        <label>2</label>
    </ligand>
</feature>
<keyword evidence="3" id="KW-1185">Reference proteome</keyword>
<keyword evidence="1" id="KW-0479">Metal-binding</keyword>
<comment type="caution">
    <text evidence="2">The sequence shown here is derived from an EMBL/GenBank/DDBJ whole genome shotgun (WGS) entry which is preliminary data.</text>
</comment>
<proteinExistence type="predicted"/>
<dbReference type="Proteomes" id="UP000679779">
    <property type="component" value="Unassembled WGS sequence"/>
</dbReference>
<dbReference type="RefSeq" id="WP_160039398.1">
    <property type="nucleotide sequence ID" value="NZ_BORQ01000004.1"/>
</dbReference>
<dbReference type="PANTHER" id="PTHR20854">
    <property type="entry name" value="INOSITOL MONOPHOSPHATASE"/>
    <property type="match status" value="1"/>
</dbReference>
<reference evidence="2" key="1">
    <citation type="submission" date="2021-03" db="EMBL/GenBank/DDBJ databases">
        <title>Antimicrobial resistance genes in bacteria isolated from Japanese honey, and their potential for conferring macrolide and lincosamide resistance in the American foulbrood pathogen Paenibacillus larvae.</title>
        <authorList>
            <person name="Okamoto M."/>
            <person name="Kumagai M."/>
            <person name="Kanamori H."/>
            <person name="Takamatsu D."/>
        </authorList>
    </citation>
    <scope>NUCLEOTIDE SEQUENCE</scope>
    <source>
        <strain evidence="2">J2TS6</strain>
    </source>
</reference>
<dbReference type="Pfam" id="PF00459">
    <property type="entry name" value="Inositol_P"/>
    <property type="match status" value="1"/>
</dbReference>
<feature type="binding site" evidence="1">
    <location>
        <position position="218"/>
    </location>
    <ligand>
        <name>Mg(2+)</name>
        <dbReference type="ChEBI" id="CHEBI:18420"/>
        <label>1</label>
        <note>catalytic</note>
    </ligand>
</feature>
<evidence type="ECO:0000256" key="1">
    <source>
        <dbReference type="PIRSR" id="PIRSR600760-2"/>
    </source>
</evidence>
<dbReference type="SUPFAM" id="SSF56655">
    <property type="entry name" value="Carbohydrate phosphatase"/>
    <property type="match status" value="1"/>
</dbReference>
<evidence type="ECO:0000313" key="3">
    <source>
        <dbReference type="Proteomes" id="UP000679779"/>
    </source>
</evidence>
<organism evidence="2 3">
    <name type="scientific">Paenibacillus albilobatus</name>
    <dbReference type="NCBI Taxonomy" id="2716884"/>
    <lineage>
        <taxon>Bacteria</taxon>
        <taxon>Bacillati</taxon>
        <taxon>Bacillota</taxon>
        <taxon>Bacilli</taxon>
        <taxon>Bacillales</taxon>
        <taxon>Paenibacillaceae</taxon>
        <taxon>Paenibacillus</taxon>
    </lineage>
</organism>
<dbReference type="EMBL" id="BORQ01000004">
    <property type="protein sequence ID" value="GIO32543.1"/>
    <property type="molecule type" value="Genomic_DNA"/>
</dbReference>
<feature type="binding site" evidence="1">
    <location>
        <position position="89"/>
    </location>
    <ligand>
        <name>Mg(2+)</name>
        <dbReference type="ChEBI" id="CHEBI:18420"/>
        <label>1</label>
        <note>catalytic</note>
    </ligand>
</feature>
<dbReference type="InterPro" id="IPR000760">
    <property type="entry name" value="Inositol_monophosphatase-like"/>
</dbReference>
<gene>
    <name evidence="2" type="ORF">J2TS6_36840</name>
</gene>
<dbReference type="GO" id="GO:0046872">
    <property type="term" value="F:metal ion binding"/>
    <property type="evidence" value="ECO:0007669"/>
    <property type="project" value="UniProtKB-KW"/>
</dbReference>
<keyword evidence="1" id="KW-0460">Magnesium</keyword>
<feature type="binding site" evidence="1">
    <location>
        <position position="66"/>
    </location>
    <ligand>
        <name>Mg(2+)</name>
        <dbReference type="ChEBI" id="CHEBI:18420"/>
        <label>1</label>
        <note>catalytic</note>
    </ligand>
</feature>
<dbReference type="AlphaFoldDB" id="A0A919XJI3"/>
<dbReference type="Gene3D" id="3.30.540.10">
    <property type="entry name" value="Fructose-1,6-Bisphosphatase, subunit A, domain 1"/>
    <property type="match status" value="1"/>
</dbReference>
<protein>
    <submittedName>
        <fullName evidence="2">Inositol monophosphatase</fullName>
    </submittedName>
</protein>
<name>A0A919XJI3_9BACL</name>
<dbReference type="PRINTS" id="PR00377">
    <property type="entry name" value="IMPHPHTASES"/>
</dbReference>
<comment type="cofactor">
    <cofactor evidence="1">
        <name>Mg(2+)</name>
        <dbReference type="ChEBI" id="CHEBI:18420"/>
    </cofactor>
</comment>
<evidence type="ECO:0000313" key="2">
    <source>
        <dbReference type="EMBL" id="GIO32543.1"/>
    </source>
</evidence>
<sequence length="265" mass="29424">MIQVNVEEIRDVLTRTGQLLLQKYNREQPPQTRELLIARFVEANGWAEREIRKALESRYPGVRWSEAELDAGKQADPEFGGAYWVLDPIDGAVHLHQGFAFWSTSLCLIEDGAPVFAAVYDANQDEFFHALRGQGAFLNGERIGVARKTNLSDALLLTAPPNKVDIEPENVRFTSWSLGKLLPESTAVRMLGSVALQMAYVACGRMDAYWEFGREIYDWMAGALLIEEAGGSVSDVDGKPFTWGTSGIIAGHEPLRLGIQQVLVE</sequence>
<dbReference type="GO" id="GO:0006020">
    <property type="term" value="P:inositol metabolic process"/>
    <property type="evidence" value="ECO:0007669"/>
    <property type="project" value="TreeGrafter"/>
</dbReference>